<evidence type="ECO:0000313" key="2">
    <source>
        <dbReference type="Proteomes" id="UP001163324"/>
    </source>
</evidence>
<keyword evidence="2" id="KW-1185">Reference proteome</keyword>
<dbReference type="Proteomes" id="UP001163324">
    <property type="component" value="Chromosome 4"/>
</dbReference>
<dbReference type="EMBL" id="CM047943">
    <property type="protein sequence ID" value="KAI9900631.1"/>
    <property type="molecule type" value="Genomic_DNA"/>
</dbReference>
<name>A0ACC0V4D8_9HYPO</name>
<evidence type="ECO:0000313" key="1">
    <source>
        <dbReference type="EMBL" id="KAI9900631.1"/>
    </source>
</evidence>
<reference evidence="1" key="1">
    <citation type="submission" date="2022-10" db="EMBL/GenBank/DDBJ databases">
        <title>Complete Genome of Trichothecium roseum strain YXFP-22015, a Plant Pathogen Isolated from Citrus.</title>
        <authorList>
            <person name="Wang Y."/>
            <person name="Zhu L."/>
        </authorList>
    </citation>
    <scope>NUCLEOTIDE SEQUENCE</scope>
    <source>
        <strain evidence="1">YXFP-22015</strain>
    </source>
</reference>
<sequence>MSSFLEKQQAAFKSNLASAASKIGNPSTAATTKASTLAPPSPSPSAHSDTNHTPTAKRKRDAVPDVPYSQPAITGFGNELKTQMTFAIEYLKTKGGTKTAQDVINHLSLMHHAETHRSELILKLRANPRVEWKPDPKVSEQTWDTGTFAYRPAIPGVRDEVSLLSMLQQKKDAEGVPVKALKDGWPDCEETLVKMERAHKILVTRTKKDGMARQVWQDDPSLHHRVDAEFVTMWNRVRLPSVIDMHAKLTAVGQKPTGDDPNLIQQAEIKKPTKKKKTKKPTKVTNTHMAGILKNYE</sequence>
<gene>
    <name evidence="1" type="ORF">N3K66_004893</name>
</gene>
<accession>A0ACC0V4D8</accession>
<protein>
    <submittedName>
        <fullName evidence="1">Uncharacterized protein</fullName>
    </submittedName>
</protein>
<comment type="caution">
    <text evidence="1">The sequence shown here is derived from an EMBL/GenBank/DDBJ whole genome shotgun (WGS) entry which is preliminary data.</text>
</comment>
<proteinExistence type="predicted"/>
<organism evidence="1 2">
    <name type="scientific">Trichothecium roseum</name>
    <dbReference type="NCBI Taxonomy" id="47278"/>
    <lineage>
        <taxon>Eukaryota</taxon>
        <taxon>Fungi</taxon>
        <taxon>Dikarya</taxon>
        <taxon>Ascomycota</taxon>
        <taxon>Pezizomycotina</taxon>
        <taxon>Sordariomycetes</taxon>
        <taxon>Hypocreomycetidae</taxon>
        <taxon>Hypocreales</taxon>
        <taxon>Hypocreales incertae sedis</taxon>
        <taxon>Trichothecium</taxon>
    </lineage>
</organism>